<evidence type="ECO:0000313" key="4">
    <source>
        <dbReference type="EMBL" id="KAK4264042.1"/>
    </source>
</evidence>
<dbReference type="InterPro" id="IPR012677">
    <property type="entry name" value="Nucleotide-bd_a/b_plait_sf"/>
</dbReference>
<proteinExistence type="predicted"/>
<dbReference type="Gene3D" id="3.30.70.330">
    <property type="match status" value="1"/>
</dbReference>
<dbReference type="Proteomes" id="UP001293593">
    <property type="component" value="Unassembled WGS sequence"/>
</dbReference>
<sequence>MSAPLDHTEQHVEAIPQSTATPNWTNNISDIKTVKVSNLSLATSEINIREFFSSSGDIQHVEMKRENESTQVAYVTFKESQGADTASLLTGAKIADQHVSITLVEHYQLPQGALPSNPDKRQPAAVLKKAEDVASLVLSKSFTIGKDALNKAKSFDERHQLTSNASATVASIDQKIGITDKLSIGTAIVNEKVREMDGRFQVSEKAKSALAVAGPKASNAVSAVMSNPYVSTGASYLSRTFSAVAKVAGDVGTMTKEKVSQADGGKKETIHKEEIDDVPVNSAHGSYRN</sequence>
<dbReference type="AlphaFoldDB" id="A0AAE1J578"/>
<dbReference type="PANTHER" id="PTHR32343">
    <property type="entry name" value="SERINE/ARGININE-RICH SPLICING FACTOR"/>
    <property type="match status" value="1"/>
</dbReference>
<gene>
    <name evidence="4" type="ORF">QN277_029383</name>
</gene>
<evidence type="ECO:0000259" key="3">
    <source>
        <dbReference type="PROSITE" id="PS50102"/>
    </source>
</evidence>
<keyword evidence="1" id="KW-0694">RNA-binding</keyword>
<dbReference type="GO" id="GO:0003723">
    <property type="term" value="F:RNA binding"/>
    <property type="evidence" value="ECO:0007669"/>
    <property type="project" value="UniProtKB-UniRule"/>
</dbReference>
<comment type="caution">
    <text evidence="4">The sequence shown here is derived from an EMBL/GenBank/DDBJ whole genome shotgun (WGS) entry which is preliminary data.</text>
</comment>
<organism evidence="4 5">
    <name type="scientific">Acacia crassicarpa</name>
    <name type="common">northern wattle</name>
    <dbReference type="NCBI Taxonomy" id="499986"/>
    <lineage>
        <taxon>Eukaryota</taxon>
        <taxon>Viridiplantae</taxon>
        <taxon>Streptophyta</taxon>
        <taxon>Embryophyta</taxon>
        <taxon>Tracheophyta</taxon>
        <taxon>Spermatophyta</taxon>
        <taxon>Magnoliopsida</taxon>
        <taxon>eudicotyledons</taxon>
        <taxon>Gunneridae</taxon>
        <taxon>Pentapetalae</taxon>
        <taxon>rosids</taxon>
        <taxon>fabids</taxon>
        <taxon>Fabales</taxon>
        <taxon>Fabaceae</taxon>
        <taxon>Caesalpinioideae</taxon>
        <taxon>mimosoid clade</taxon>
        <taxon>Acacieae</taxon>
        <taxon>Acacia</taxon>
    </lineage>
</organism>
<dbReference type="InterPro" id="IPR000504">
    <property type="entry name" value="RRM_dom"/>
</dbReference>
<dbReference type="PROSITE" id="PS50102">
    <property type="entry name" value="RRM"/>
    <property type="match status" value="1"/>
</dbReference>
<accession>A0AAE1J578</accession>
<feature type="region of interest" description="Disordered" evidence="2">
    <location>
        <begin position="254"/>
        <end position="289"/>
    </location>
</feature>
<keyword evidence="5" id="KW-1185">Reference proteome</keyword>
<evidence type="ECO:0000313" key="5">
    <source>
        <dbReference type="Proteomes" id="UP001293593"/>
    </source>
</evidence>
<evidence type="ECO:0000256" key="2">
    <source>
        <dbReference type="SAM" id="MobiDB-lite"/>
    </source>
</evidence>
<dbReference type="SUPFAM" id="SSF54928">
    <property type="entry name" value="RNA-binding domain, RBD"/>
    <property type="match status" value="1"/>
</dbReference>
<feature type="domain" description="RRM" evidence="3">
    <location>
        <begin position="32"/>
        <end position="106"/>
    </location>
</feature>
<name>A0AAE1J578_9FABA</name>
<dbReference type="InterPro" id="IPR035979">
    <property type="entry name" value="RBD_domain_sf"/>
</dbReference>
<reference evidence="4" key="1">
    <citation type="submission" date="2023-10" db="EMBL/GenBank/DDBJ databases">
        <title>Chromosome-level genome of the transformable northern wattle, Acacia crassicarpa.</title>
        <authorList>
            <person name="Massaro I."/>
            <person name="Sinha N.R."/>
            <person name="Poethig S."/>
            <person name="Leichty A.R."/>
        </authorList>
    </citation>
    <scope>NUCLEOTIDE SEQUENCE</scope>
    <source>
        <strain evidence="4">Acra3RX</strain>
        <tissue evidence="4">Leaf</tissue>
    </source>
</reference>
<dbReference type="EMBL" id="JAWXYG010000009">
    <property type="protein sequence ID" value="KAK4264042.1"/>
    <property type="molecule type" value="Genomic_DNA"/>
</dbReference>
<dbReference type="Pfam" id="PF00076">
    <property type="entry name" value="RRM_1"/>
    <property type="match status" value="1"/>
</dbReference>
<feature type="compositionally biased region" description="Basic and acidic residues" evidence="2">
    <location>
        <begin position="255"/>
        <end position="274"/>
    </location>
</feature>
<evidence type="ECO:0000256" key="1">
    <source>
        <dbReference type="PROSITE-ProRule" id="PRU00176"/>
    </source>
</evidence>
<dbReference type="SMART" id="SM00360">
    <property type="entry name" value="RRM"/>
    <property type="match status" value="1"/>
</dbReference>
<dbReference type="PANTHER" id="PTHR32343:SF29">
    <property type="entry name" value="RNA-BINDING (RRM_RBD_RNP MOTIFS) FAMILY PROTEIN"/>
    <property type="match status" value="1"/>
</dbReference>
<protein>
    <recommendedName>
        <fullName evidence="3">RRM domain-containing protein</fullName>
    </recommendedName>
</protein>